<evidence type="ECO:0000313" key="2">
    <source>
        <dbReference type="EMBL" id="ETO21998.1"/>
    </source>
</evidence>
<protein>
    <submittedName>
        <fullName evidence="2">Cyclophilin-RNA interacting protein</fullName>
    </submittedName>
</protein>
<name>X6N7V8_RETFI</name>
<reference evidence="2 3" key="1">
    <citation type="journal article" date="2013" name="Curr. Biol.">
        <title>The Genome of the Foraminiferan Reticulomyxa filosa.</title>
        <authorList>
            <person name="Glockner G."/>
            <person name="Hulsmann N."/>
            <person name="Schleicher M."/>
            <person name="Noegel A.A."/>
            <person name="Eichinger L."/>
            <person name="Gallinger C."/>
            <person name="Pawlowski J."/>
            <person name="Sierra R."/>
            <person name="Euteneuer U."/>
            <person name="Pillet L."/>
            <person name="Moustafa A."/>
            <person name="Platzer M."/>
            <person name="Groth M."/>
            <person name="Szafranski K."/>
            <person name="Schliwa M."/>
        </authorList>
    </citation>
    <scope>NUCLEOTIDE SEQUENCE [LARGE SCALE GENOMIC DNA]</scope>
</reference>
<gene>
    <name evidence="2" type="ORF">RFI_15205</name>
</gene>
<feature type="compositionally biased region" description="Basic and acidic residues" evidence="1">
    <location>
        <begin position="37"/>
        <end position="46"/>
    </location>
</feature>
<proteinExistence type="predicted"/>
<feature type="compositionally biased region" description="Low complexity" evidence="1">
    <location>
        <begin position="58"/>
        <end position="72"/>
    </location>
</feature>
<feature type="non-terminal residue" evidence="2">
    <location>
        <position position="1"/>
    </location>
</feature>
<feature type="compositionally biased region" description="Polar residues" evidence="1">
    <location>
        <begin position="78"/>
        <end position="87"/>
    </location>
</feature>
<sequence>QKKTEHIGTVSSIVKTNSYPKLGSIMSTRRTSPSVKPSDKEKHLVDVDTADDRDDPNDIGLASRASGSGALSPVLGSPATTSTTPHQIESVRDKPNNYDISKQKEKEKEKERLYDYDFETEKERERESDNEKEKEKEKEREKEKEKGQEITPVTSHEPEPVLSIKAQDKNDKAGISPEEEPICGLSLVELSSKKKKSHQKKKDDASDSESPEAPPQQGPNSIISR</sequence>
<feature type="compositionally biased region" description="Acidic residues" evidence="1">
    <location>
        <begin position="48"/>
        <end position="57"/>
    </location>
</feature>
<feature type="non-terminal residue" evidence="2">
    <location>
        <position position="225"/>
    </location>
</feature>
<accession>X6N7V8</accession>
<feature type="compositionally biased region" description="Basic and acidic residues" evidence="1">
    <location>
        <begin position="89"/>
        <end position="148"/>
    </location>
</feature>
<dbReference type="Proteomes" id="UP000023152">
    <property type="component" value="Unassembled WGS sequence"/>
</dbReference>
<feature type="compositionally biased region" description="Polar residues" evidence="1">
    <location>
        <begin position="18"/>
        <end position="35"/>
    </location>
</feature>
<keyword evidence="3" id="KW-1185">Reference proteome</keyword>
<feature type="region of interest" description="Disordered" evidence="1">
    <location>
        <begin position="18"/>
        <end position="225"/>
    </location>
</feature>
<organism evidence="2 3">
    <name type="scientific">Reticulomyxa filosa</name>
    <dbReference type="NCBI Taxonomy" id="46433"/>
    <lineage>
        <taxon>Eukaryota</taxon>
        <taxon>Sar</taxon>
        <taxon>Rhizaria</taxon>
        <taxon>Retaria</taxon>
        <taxon>Foraminifera</taxon>
        <taxon>Monothalamids</taxon>
        <taxon>Reticulomyxidae</taxon>
        <taxon>Reticulomyxa</taxon>
    </lineage>
</organism>
<evidence type="ECO:0000313" key="3">
    <source>
        <dbReference type="Proteomes" id="UP000023152"/>
    </source>
</evidence>
<dbReference type="AlphaFoldDB" id="X6N7V8"/>
<dbReference type="EMBL" id="ASPP01011120">
    <property type="protein sequence ID" value="ETO21998.1"/>
    <property type="molecule type" value="Genomic_DNA"/>
</dbReference>
<comment type="caution">
    <text evidence="2">The sequence shown here is derived from an EMBL/GenBank/DDBJ whole genome shotgun (WGS) entry which is preliminary data.</text>
</comment>
<evidence type="ECO:0000256" key="1">
    <source>
        <dbReference type="SAM" id="MobiDB-lite"/>
    </source>
</evidence>